<sequence>MNKPADKKQAADRAQADMPIQLREAQIVPASFNEAERTVDVVWTTGSRRRAYDWYNDTPYEEELAVEPDAVDMSRFEAGTVQVLDGHNMYGGVGAILGVATRGSIENGQGIATLRLSGNPDNAGIVGDIRDGIIRAISFGYSVQKYEITRAIDRTDGVNMPLYRAVAWTPQEISFVPVPADANASTRSQPKHGVPCEFTTRAAAHSSKEPTMTEAELQAQRDQEAATRAAAATAAATAAQTAERQRSTDITALCARHAVPADQVQRYIADGTTVDAVRTAILDDIATRDAAAGGQRNVTIRTVSDETQTRLAGLEEAFMHRVHAGATLTENGQRFRGMTLMEMGREHLERCNVNTRGMSRMQLATQILTFRAGASMSTSDFSSLLANVANKRLRMAYEENVPSYQRWSRRAPDAPDFKQMTVVNLAGTPDLLQVNEHGEFKYGAMSDGKEVYSLLTFGRIVSLTRQALINDDLRGFDRLVGGFGSSAARLENRTVYSILTANTALGDGVALFHATHNNLAGAGAAINVTPLGAGRAAMRVQKGLQGNELNIAPRYLIVPAAQEALAYQYTSANYVPTQPSQVNEFRAGGRTALEPIVEAVLDASSALSWYLAAGTDQVDTVEYCYLEGAAGPVVESEPGFEVDGINYKCRLDFAAKAIDYRGLYKNPGA</sequence>
<dbReference type="EMBL" id="JBHSMF010000006">
    <property type="protein sequence ID" value="MFC5498140.1"/>
    <property type="molecule type" value="Genomic_DNA"/>
</dbReference>
<proteinExistence type="predicted"/>
<accession>A0ABW0NBU9</accession>
<keyword evidence="1" id="KW-0378">Hydrolase</keyword>
<dbReference type="GO" id="GO:0008233">
    <property type="term" value="F:peptidase activity"/>
    <property type="evidence" value="ECO:0007669"/>
    <property type="project" value="UniProtKB-KW"/>
</dbReference>
<protein>
    <submittedName>
        <fullName evidence="1">Prohead protease/major capsid protein fusion protein</fullName>
        <ecNumber evidence="1">3.4.-.-</ecNumber>
    </submittedName>
</protein>
<dbReference type="RefSeq" id="WP_376850200.1">
    <property type="nucleotide sequence ID" value="NZ_JBHSMF010000006.1"/>
</dbReference>
<reference evidence="2" key="1">
    <citation type="journal article" date="2019" name="Int. J. Syst. Evol. Microbiol.">
        <title>The Global Catalogue of Microorganisms (GCM) 10K type strain sequencing project: providing services to taxonomists for standard genome sequencing and annotation.</title>
        <authorList>
            <consortium name="The Broad Institute Genomics Platform"/>
            <consortium name="The Broad Institute Genome Sequencing Center for Infectious Disease"/>
            <person name="Wu L."/>
            <person name="Ma J."/>
        </authorList>
    </citation>
    <scope>NUCLEOTIDE SEQUENCE [LARGE SCALE GENOMIC DNA]</scope>
    <source>
        <strain evidence="2">CCUG 57401</strain>
    </source>
</reference>
<dbReference type="Proteomes" id="UP001596037">
    <property type="component" value="Unassembled WGS sequence"/>
</dbReference>
<dbReference type="EC" id="3.4.-.-" evidence="1"/>
<dbReference type="Pfam" id="PF25209">
    <property type="entry name" value="Phage_capsid_4"/>
    <property type="match status" value="1"/>
</dbReference>
<evidence type="ECO:0000313" key="1">
    <source>
        <dbReference type="EMBL" id="MFC5498140.1"/>
    </source>
</evidence>
<keyword evidence="2" id="KW-1185">Reference proteome</keyword>
<evidence type="ECO:0000313" key="2">
    <source>
        <dbReference type="Proteomes" id="UP001596037"/>
    </source>
</evidence>
<dbReference type="NCBIfam" id="NF045541">
    <property type="entry name" value="scaf_prot_MCP2"/>
    <property type="match status" value="1"/>
</dbReference>
<comment type="caution">
    <text evidence="1">The sequence shown here is derived from an EMBL/GenBank/DDBJ whole genome shotgun (WGS) entry which is preliminary data.</text>
</comment>
<gene>
    <name evidence="1" type="ORF">ACFPOE_11390</name>
</gene>
<keyword evidence="1" id="KW-0645">Protease</keyword>
<dbReference type="GO" id="GO:0006508">
    <property type="term" value="P:proteolysis"/>
    <property type="evidence" value="ECO:0007669"/>
    <property type="project" value="UniProtKB-KW"/>
</dbReference>
<name>A0ABW0NBU9_9BURK</name>
<organism evidence="1 2">
    <name type="scientific">Caenimonas terrae</name>
    <dbReference type="NCBI Taxonomy" id="696074"/>
    <lineage>
        <taxon>Bacteria</taxon>
        <taxon>Pseudomonadati</taxon>
        <taxon>Pseudomonadota</taxon>
        <taxon>Betaproteobacteria</taxon>
        <taxon>Burkholderiales</taxon>
        <taxon>Comamonadaceae</taxon>
        <taxon>Caenimonas</taxon>
    </lineage>
</organism>